<dbReference type="Proteomes" id="UP000000378">
    <property type="component" value="Chromosome"/>
</dbReference>
<comment type="subcellular location">
    <subcellularLocation>
        <location evidence="2">Cytoplasm</location>
    </subcellularLocation>
</comment>
<dbReference type="RefSeq" id="WP_013175185.1">
    <property type="nucleotide sequence ID" value="NC_014220.1"/>
</dbReference>
<dbReference type="InterPro" id="IPR020053">
    <property type="entry name" value="Ribosome-bd_factorA_CS"/>
</dbReference>
<dbReference type="GO" id="GO:0030490">
    <property type="term" value="P:maturation of SSU-rRNA"/>
    <property type="evidence" value="ECO:0007669"/>
    <property type="project" value="UniProtKB-UniRule"/>
</dbReference>
<dbReference type="PANTHER" id="PTHR33515:SF1">
    <property type="entry name" value="RIBOSOME-BINDING FACTOR A, CHLOROPLASTIC-RELATED"/>
    <property type="match status" value="1"/>
</dbReference>
<proteinExistence type="inferred from homology"/>
<dbReference type="KEGG" id="slp:Slip_1004"/>
<evidence type="ECO:0000313" key="3">
    <source>
        <dbReference type="EMBL" id="ADI01783.1"/>
    </source>
</evidence>
<dbReference type="AlphaFoldDB" id="D7CM48"/>
<dbReference type="SUPFAM" id="SSF89919">
    <property type="entry name" value="Ribosome-binding factor A, RbfA"/>
    <property type="match status" value="1"/>
</dbReference>
<accession>D7CM48</accession>
<dbReference type="EMBL" id="CP002048">
    <property type="protein sequence ID" value="ADI01783.1"/>
    <property type="molecule type" value="Genomic_DNA"/>
</dbReference>
<evidence type="ECO:0000256" key="2">
    <source>
        <dbReference type="HAMAP-Rule" id="MF_00003"/>
    </source>
</evidence>
<evidence type="ECO:0000256" key="1">
    <source>
        <dbReference type="ARBA" id="ARBA00022517"/>
    </source>
</evidence>
<dbReference type="HAMAP" id="MF_00003">
    <property type="entry name" value="RbfA"/>
    <property type="match status" value="1"/>
</dbReference>
<comment type="similarity">
    <text evidence="2">Belongs to the RbfA family.</text>
</comment>
<dbReference type="STRING" id="643648.Slip_1004"/>
<keyword evidence="4" id="KW-1185">Reference proteome</keyword>
<gene>
    <name evidence="2" type="primary">rbfA</name>
    <name evidence="3" type="ordered locus">Slip_1004</name>
</gene>
<dbReference type="InterPro" id="IPR015946">
    <property type="entry name" value="KH_dom-like_a/b"/>
</dbReference>
<dbReference type="HOGENOM" id="CLU_089475_6_3_9"/>
<comment type="function">
    <text evidence="2">One of several proteins that assist in the late maturation steps of the functional core of the 30S ribosomal subunit. Associates with free 30S ribosomal subunits (but not with 30S subunits that are part of 70S ribosomes or polysomes). Required for efficient processing of 16S rRNA. May interact with the 5'-terminal helix region of 16S rRNA.</text>
</comment>
<organism evidence="3 4">
    <name type="scientific">Syntrophothermus lipocalidus (strain DSM 12680 / TGB-C1)</name>
    <dbReference type="NCBI Taxonomy" id="643648"/>
    <lineage>
        <taxon>Bacteria</taxon>
        <taxon>Bacillati</taxon>
        <taxon>Bacillota</taxon>
        <taxon>Clostridia</taxon>
        <taxon>Eubacteriales</taxon>
        <taxon>Syntrophomonadaceae</taxon>
        <taxon>Syntrophothermus</taxon>
    </lineage>
</organism>
<keyword evidence="1 2" id="KW-0690">Ribosome biogenesis</keyword>
<dbReference type="OrthoDB" id="307788at2"/>
<comment type="subunit">
    <text evidence="2">Monomer. Binds 30S ribosomal subunits, but not 50S ribosomal subunits or 70S ribosomes.</text>
</comment>
<reference evidence="3 4" key="2">
    <citation type="journal article" date="2010" name="Stand. Genomic Sci.">
        <title>Complete genome sequence of Syntrophothermus lipocalidus type strain (TGB-C1).</title>
        <authorList>
            <person name="Djao O.D."/>
            <person name="Zhang X."/>
            <person name="Lucas S."/>
            <person name="Lapidus A."/>
            <person name="Del Rio T.G."/>
            <person name="Nolan M."/>
            <person name="Tice H."/>
            <person name="Cheng J.F."/>
            <person name="Han C."/>
            <person name="Tapia R."/>
            <person name="Goodwin L."/>
            <person name="Pitluck S."/>
            <person name="Liolios K."/>
            <person name="Ivanova N."/>
            <person name="Mavromatis K."/>
            <person name="Mikhailova N."/>
            <person name="Ovchinnikova G."/>
            <person name="Pati A."/>
            <person name="Brambilla E."/>
            <person name="Chen A."/>
            <person name="Palaniappan K."/>
            <person name="Land M."/>
            <person name="Hauser L."/>
            <person name="Chang Y.J."/>
            <person name="Jeffries C.D."/>
            <person name="Rohde M."/>
            <person name="Sikorski J."/>
            <person name="Spring S."/>
            <person name="Goker M."/>
            <person name="Detter J.C."/>
            <person name="Woyke T."/>
            <person name="Bristow J."/>
            <person name="Eisen J.A."/>
            <person name="Markowitz V."/>
            <person name="Hugenholtz P."/>
            <person name="Kyrpides N.C."/>
            <person name="Klenk H.P."/>
        </authorList>
    </citation>
    <scope>NUCLEOTIDE SEQUENCE [LARGE SCALE GENOMIC DNA]</scope>
    <source>
        <strain evidence="4">DSM 12680 / TGB-C1</strain>
    </source>
</reference>
<dbReference type="GO" id="GO:0005829">
    <property type="term" value="C:cytosol"/>
    <property type="evidence" value="ECO:0007669"/>
    <property type="project" value="TreeGrafter"/>
</dbReference>
<sequence>MSSRRQERLAEEIKRGLSALFFEGLKDPGIDPRAVSITRVDVSRDLSYARVHVSVLGDEKKCRDTMAALERARGFIRSVLAGELNLRHAPEIVFQMDKSIEHGVRIAAILNELKAQEKREDSDESE</sequence>
<reference evidence="4" key="1">
    <citation type="journal article" date="2010" name="Stand. Genomic Sci.">
        <title>Complete genome sequence of Syntrophothermus lipocalidus type strain (TGB-C1T).</title>
        <authorList>
            <consortium name="US DOE Joint Genome Institute (JGI-PGF)"/>
            <person name="Djao O."/>
            <person name="Zhang X."/>
            <person name="Lucas S."/>
            <person name="Lapidus A."/>
            <person name="Glavina Del Rio T."/>
            <person name="Nolan M."/>
            <person name="Tice H."/>
            <person name="Cheng J."/>
            <person name="Han C."/>
            <person name="Tapia R."/>
            <person name="Goodwin L."/>
            <person name="Pitluck S."/>
            <person name="Liolios K."/>
            <person name="Ivanova N."/>
            <person name="Mavromatis K."/>
            <person name="Mikhailova N."/>
            <person name="Ovchinnikova G."/>
            <person name="Pati A."/>
            <person name="Brambilla E."/>
            <person name="Chen A."/>
            <person name="Palaniappan K."/>
            <person name="Land M."/>
            <person name="Hauser L."/>
            <person name="Chang Y."/>
            <person name="Jeffries C."/>
            <person name="Rohde M."/>
            <person name="Sikorski J."/>
            <person name="Spring S."/>
            <person name="Goker M."/>
            <person name="Detter J."/>
            <person name="Woyke T."/>
            <person name="Bristow J."/>
            <person name="Eisen J."/>
            <person name="Markowitz V."/>
            <person name="Hugenholtz P."/>
            <person name="Kyrpides N."/>
            <person name="Klenk H."/>
        </authorList>
    </citation>
    <scope>NUCLEOTIDE SEQUENCE [LARGE SCALE GENOMIC DNA]</scope>
    <source>
        <strain evidence="4">DSM 12680 / TGB-C1</strain>
    </source>
</reference>
<dbReference type="Pfam" id="PF02033">
    <property type="entry name" value="RBFA"/>
    <property type="match status" value="1"/>
</dbReference>
<evidence type="ECO:0000313" key="4">
    <source>
        <dbReference type="Proteomes" id="UP000000378"/>
    </source>
</evidence>
<dbReference type="InterPro" id="IPR023799">
    <property type="entry name" value="RbfA_dom_sf"/>
</dbReference>
<dbReference type="PANTHER" id="PTHR33515">
    <property type="entry name" value="RIBOSOME-BINDING FACTOR A, CHLOROPLASTIC-RELATED"/>
    <property type="match status" value="1"/>
</dbReference>
<dbReference type="PROSITE" id="PS01319">
    <property type="entry name" value="RBFA"/>
    <property type="match status" value="1"/>
</dbReference>
<dbReference type="Gene3D" id="3.30.300.20">
    <property type="match status" value="1"/>
</dbReference>
<name>D7CM48_SYNLT</name>
<dbReference type="NCBIfam" id="TIGR00082">
    <property type="entry name" value="rbfA"/>
    <property type="match status" value="1"/>
</dbReference>
<dbReference type="GO" id="GO:0043024">
    <property type="term" value="F:ribosomal small subunit binding"/>
    <property type="evidence" value="ECO:0007669"/>
    <property type="project" value="TreeGrafter"/>
</dbReference>
<dbReference type="InterPro" id="IPR000238">
    <property type="entry name" value="RbfA"/>
</dbReference>
<keyword evidence="2" id="KW-0963">Cytoplasm</keyword>
<protein>
    <recommendedName>
        <fullName evidence="2">Ribosome-binding factor A</fullName>
    </recommendedName>
</protein>
<dbReference type="eggNOG" id="COG0858">
    <property type="taxonomic scope" value="Bacteria"/>
</dbReference>